<evidence type="ECO:0000313" key="2">
    <source>
        <dbReference type="EMBL" id="MCX3265781.1"/>
    </source>
</evidence>
<dbReference type="PANTHER" id="PTHR47642">
    <property type="entry name" value="ATP-DEPENDENT DNA HELICASE"/>
    <property type="match status" value="1"/>
</dbReference>
<sequence length="756" mass="86308">MPELDETSMPAEIAAKFVNYTSKHVFLTGKAGTGKTTFLRKLIQLTHKKAMICAPTGIAAINASGVTIHSLFQLPFGAFFPDAAGSLINQNINFNFNTPRTIVKHLNMQGNKRRMIQELELLVIDEVSMLRADMLDAIDFSLRYIRRNRNVPFGGVQLLFIGDLHQLPPVVKNDEWRIMAGFYKSIYFFDALALQNNPPVYIELDKIYRQDDAVFINLLNNLRNNKITPEDTALLRQHFKQDFKPAADENYITLTTHNNKADAINRERLTQLKTKSYFFEAKVTGEFNEYAYPNEKSLELKVGAQVMFIKNDMTAEKRYYNGKIGVVHHIEKDMIEIELPEERTVISVSPYTWENVKYKLNEATNEIAENVAGSFVQYPIKLAWAITVHKSQGLTFDKAIIDIGDAFAPGQAYVALSRLRSLKGLVLTSHLRENGLQQDQNIHYFSSTKQPSEVLTEQISLESYDFIRTYLLAAFDLNVVRYYVKEHVETFDKSEAKSTKQRYDSWTMDLYKDFQKITVTADTFINQLKNLFAHQTEHTLFNVSKRVEAALKYFNPLVKAVSDKFLAQIEAVKEEKGIKTYLTELLELEILVYEQLKKMHKGKALLLAIIDGKEFSKADTDALLNISERNQQLQKAIQLKGQVLKVKSAVEKKKKEPKIDTKLVSFELYEQGKTLAEIAKERGLSVTTIEGHLAYYVSTQQIDVAKLVKPNKIRNISEAVESQKTKSMATIRDFLGKDYSFGEIKLVLASLFPSEE</sequence>
<dbReference type="Pfam" id="PF05970">
    <property type="entry name" value="PIF1"/>
    <property type="match status" value="1"/>
</dbReference>
<dbReference type="InterPro" id="IPR029491">
    <property type="entry name" value="Helicase_HTH"/>
</dbReference>
<dbReference type="PANTHER" id="PTHR47642:SF7">
    <property type="entry name" value="ATP-DEPENDENT DNA HELICASE PIF1"/>
    <property type="match status" value="1"/>
</dbReference>
<dbReference type="RefSeq" id="WP_266269833.1">
    <property type="nucleotide sequence ID" value="NZ_JAPJUH010000004.1"/>
</dbReference>
<dbReference type="InterPro" id="IPR010285">
    <property type="entry name" value="DNA_helicase_pif1-like_DEAD"/>
</dbReference>
<dbReference type="GO" id="GO:0006281">
    <property type="term" value="P:DNA repair"/>
    <property type="evidence" value="ECO:0007669"/>
    <property type="project" value="InterPro"/>
</dbReference>
<dbReference type="InterPro" id="IPR027417">
    <property type="entry name" value="P-loop_NTPase"/>
</dbReference>
<protein>
    <submittedName>
        <fullName evidence="2">Helix-turn-helix domain-containing protein</fullName>
    </submittedName>
</protein>
<dbReference type="EMBL" id="JAPJUH010000004">
    <property type="protein sequence ID" value="MCX3265781.1"/>
    <property type="molecule type" value="Genomic_DNA"/>
</dbReference>
<dbReference type="Pfam" id="PF14493">
    <property type="entry name" value="HTH_40"/>
    <property type="match status" value="1"/>
</dbReference>
<dbReference type="FunFam" id="3.40.50.300:FF:001498">
    <property type="entry name" value="ATP-dependent DNA helicase"/>
    <property type="match status" value="1"/>
</dbReference>
<reference evidence="2" key="1">
    <citation type="submission" date="2022-11" db="EMBL/GenBank/DDBJ databases">
        <authorList>
            <person name="Graham C."/>
            <person name="Newman J.D."/>
        </authorList>
    </citation>
    <scope>NUCLEOTIDE SEQUENCE</scope>
    <source>
        <strain evidence="2">DSM 19486</strain>
    </source>
</reference>
<dbReference type="SMART" id="SM00382">
    <property type="entry name" value="AAA"/>
    <property type="match status" value="1"/>
</dbReference>
<comment type="caution">
    <text evidence="2">The sequence shown here is derived from an EMBL/GenBank/DDBJ whole genome shotgun (WGS) entry which is preliminary data.</text>
</comment>
<feature type="domain" description="AAA+ ATPase" evidence="1">
    <location>
        <begin position="21"/>
        <end position="192"/>
    </location>
</feature>
<dbReference type="CDD" id="cd18809">
    <property type="entry name" value="SF1_C_RecD"/>
    <property type="match status" value="1"/>
</dbReference>
<organism evidence="2 3">
    <name type="scientific">Pedobacter agri</name>
    <dbReference type="NCBI Taxonomy" id="454586"/>
    <lineage>
        <taxon>Bacteria</taxon>
        <taxon>Pseudomonadati</taxon>
        <taxon>Bacteroidota</taxon>
        <taxon>Sphingobacteriia</taxon>
        <taxon>Sphingobacteriales</taxon>
        <taxon>Sphingobacteriaceae</taxon>
        <taxon>Pedobacter</taxon>
    </lineage>
</organism>
<proteinExistence type="predicted"/>
<evidence type="ECO:0000313" key="3">
    <source>
        <dbReference type="Proteomes" id="UP001142592"/>
    </source>
</evidence>
<name>A0A9X3I9F9_9SPHI</name>
<dbReference type="GO" id="GO:0003678">
    <property type="term" value="F:DNA helicase activity"/>
    <property type="evidence" value="ECO:0007669"/>
    <property type="project" value="InterPro"/>
</dbReference>
<dbReference type="InterPro" id="IPR051055">
    <property type="entry name" value="PIF1_helicase"/>
</dbReference>
<dbReference type="Proteomes" id="UP001142592">
    <property type="component" value="Unassembled WGS sequence"/>
</dbReference>
<accession>A0A9X3I9F9</accession>
<dbReference type="InterPro" id="IPR003593">
    <property type="entry name" value="AAA+_ATPase"/>
</dbReference>
<dbReference type="AlphaFoldDB" id="A0A9X3I9F9"/>
<dbReference type="GO" id="GO:0000723">
    <property type="term" value="P:telomere maintenance"/>
    <property type="evidence" value="ECO:0007669"/>
    <property type="project" value="InterPro"/>
</dbReference>
<dbReference type="Gene3D" id="2.30.30.940">
    <property type="match status" value="1"/>
</dbReference>
<dbReference type="SUPFAM" id="SSF52540">
    <property type="entry name" value="P-loop containing nucleoside triphosphate hydrolases"/>
    <property type="match status" value="2"/>
</dbReference>
<gene>
    <name evidence="2" type="ORF">OQZ29_13570</name>
</gene>
<evidence type="ECO:0000259" key="1">
    <source>
        <dbReference type="SMART" id="SM00382"/>
    </source>
</evidence>
<dbReference type="Gene3D" id="3.40.50.300">
    <property type="entry name" value="P-loop containing nucleotide triphosphate hydrolases"/>
    <property type="match status" value="1"/>
</dbReference>
<keyword evidence="3" id="KW-1185">Reference proteome</keyword>